<evidence type="ECO:0000259" key="1">
    <source>
        <dbReference type="Pfam" id="PF14606"/>
    </source>
</evidence>
<name>A0A542SPQ4_9MICO</name>
<dbReference type="InterPro" id="IPR013830">
    <property type="entry name" value="SGNH_hydro"/>
</dbReference>
<gene>
    <name evidence="3" type="ORF">FB389_1285</name>
</gene>
<sequence length="404" mass="42816">MPVGRVTDSREYATDTPTGKLVRTKHTIPFTDQFVRGAADLEITSEGAIPHRIATANRHRYRDPQLMGAEAQPSGVRVELLTAATTVELTVHTTRFTYAGITRPRGQIDIEVDGHIIASHALTGGTALETDFATGTTSRTVGPDDVVTISDLPTGTHHIAMWLPFNEQVELRSLVADAAALPVAAAGVTWINYGSSISQGSNAASPTGIWPVVAARNTGNVDLINMGFGGSAMADPFIARQIAQTRADVISASIGINVVNLDAMHERIFVPLVHGFLDTIRDGHPTTPILLITPIFCGIHEDTPGPGAFDPAAFATGTARFIATGDPADAAPRHLTLTSIRRLLTSISNERSDPHLHLIDGLELFGAADAEALPLPDALHPGPAAHDLIGTRFARFLCTVASAR</sequence>
<dbReference type="InterPro" id="IPR048977">
    <property type="entry name" value="SsfX3-like_N"/>
</dbReference>
<dbReference type="Proteomes" id="UP000316181">
    <property type="component" value="Unassembled WGS sequence"/>
</dbReference>
<dbReference type="EMBL" id="VFNV01000001">
    <property type="protein sequence ID" value="TQK76601.1"/>
    <property type="molecule type" value="Genomic_DNA"/>
</dbReference>
<feature type="domain" description="SsfX3-like N-terminal" evidence="2">
    <location>
        <begin position="36"/>
        <end position="168"/>
    </location>
</feature>
<keyword evidence="3" id="KW-0378">Hydrolase</keyword>
<evidence type="ECO:0000259" key="2">
    <source>
        <dbReference type="Pfam" id="PF21181"/>
    </source>
</evidence>
<reference evidence="3 4" key="1">
    <citation type="submission" date="2019-06" db="EMBL/GenBank/DDBJ databases">
        <title>Sequencing the genomes of 1000 actinobacteria strains.</title>
        <authorList>
            <person name="Klenk H.-P."/>
        </authorList>
    </citation>
    <scope>NUCLEOTIDE SEQUENCE [LARGE SCALE GENOMIC DNA]</scope>
    <source>
        <strain evidence="3 4">DSM 10596</strain>
    </source>
</reference>
<keyword evidence="4" id="KW-1185">Reference proteome</keyword>
<dbReference type="SUPFAM" id="SSF52266">
    <property type="entry name" value="SGNH hydrolase"/>
    <property type="match status" value="1"/>
</dbReference>
<evidence type="ECO:0000313" key="4">
    <source>
        <dbReference type="Proteomes" id="UP000316181"/>
    </source>
</evidence>
<proteinExistence type="predicted"/>
<dbReference type="Gene3D" id="3.40.50.1110">
    <property type="entry name" value="SGNH hydrolase"/>
    <property type="match status" value="1"/>
</dbReference>
<dbReference type="Gene3D" id="2.60.120.260">
    <property type="entry name" value="Galactose-binding domain-like"/>
    <property type="match status" value="1"/>
</dbReference>
<comment type="caution">
    <text evidence="3">The sequence shown here is derived from an EMBL/GenBank/DDBJ whole genome shotgun (WGS) entry which is preliminary data.</text>
</comment>
<dbReference type="AlphaFoldDB" id="A0A542SPQ4"/>
<dbReference type="GO" id="GO:0016787">
    <property type="term" value="F:hydrolase activity"/>
    <property type="evidence" value="ECO:0007669"/>
    <property type="project" value="UniProtKB-KW"/>
</dbReference>
<organism evidence="3 4">
    <name type="scientific">Rarobacter incanus</name>
    <dbReference type="NCBI Taxonomy" id="153494"/>
    <lineage>
        <taxon>Bacteria</taxon>
        <taxon>Bacillati</taxon>
        <taxon>Actinomycetota</taxon>
        <taxon>Actinomycetes</taxon>
        <taxon>Micrococcales</taxon>
        <taxon>Rarobacteraceae</taxon>
        <taxon>Rarobacter</taxon>
    </lineage>
</organism>
<feature type="domain" description="SGNH hydrolase-type esterase" evidence="1">
    <location>
        <begin position="191"/>
        <end position="293"/>
    </location>
</feature>
<dbReference type="Pfam" id="PF21181">
    <property type="entry name" value="SsfX3_N"/>
    <property type="match status" value="1"/>
</dbReference>
<accession>A0A542SPQ4</accession>
<evidence type="ECO:0000313" key="3">
    <source>
        <dbReference type="EMBL" id="TQK76601.1"/>
    </source>
</evidence>
<protein>
    <submittedName>
        <fullName evidence="3">GDSL-like lipase/acylhydrolase family protein</fullName>
    </submittedName>
</protein>
<dbReference type="Pfam" id="PF14606">
    <property type="entry name" value="Lipase_GDSL_3"/>
    <property type="match status" value="1"/>
</dbReference>
<dbReference type="InterPro" id="IPR036514">
    <property type="entry name" value="SGNH_hydro_sf"/>
</dbReference>
<dbReference type="OrthoDB" id="2060945at2"/>